<name>A0A5P1E8Z8_ASPOF</name>
<feature type="compositionally biased region" description="Low complexity" evidence="1">
    <location>
        <begin position="70"/>
        <end position="81"/>
    </location>
</feature>
<dbReference type="EMBL" id="CM007387">
    <property type="protein sequence ID" value="ONK62322.1"/>
    <property type="molecule type" value="Genomic_DNA"/>
</dbReference>
<accession>A0A5P1E8Z8</accession>
<proteinExistence type="predicted"/>
<feature type="region of interest" description="Disordered" evidence="1">
    <location>
        <begin position="114"/>
        <end position="138"/>
    </location>
</feature>
<feature type="compositionally biased region" description="Basic residues" evidence="1">
    <location>
        <begin position="115"/>
        <end position="126"/>
    </location>
</feature>
<reference evidence="3" key="1">
    <citation type="journal article" date="2017" name="Nat. Commun.">
        <title>The asparagus genome sheds light on the origin and evolution of a young Y chromosome.</title>
        <authorList>
            <person name="Harkess A."/>
            <person name="Zhou J."/>
            <person name="Xu C."/>
            <person name="Bowers J.E."/>
            <person name="Van der Hulst R."/>
            <person name="Ayyampalayam S."/>
            <person name="Mercati F."/>
            <person name="Riccardi P."/>
            <person name="McKain M.R."/>
            <person name="Kakrana A."/>
            <person name="Tang H."/>
            <person name="Ray J."/>
            <person name="Groenendijk J."/>
            <person name="Arikit S."/>
            <person name="Mathioni S.M."/>
            <person name="Nakano M."/>
            <person name="Shan H."/>
            <person name="Telgmann-Rauber A."/>
            <person name="Kanno A."/>
            <person name="Yue Z."/>
            <person name="Chen H."/>
            <person name="Li W."/>
            <person name="Chen Y."/>
            <person name="Xu X."/>
            <person name="Zhang Y."/>
            <person name="Luo S."/>
            <person name="Chen H."/>
            <person name="Gao J."/>
            <person name="Mao Z."/>
            <person name="Pires J.C."/>
            <person name="Luo M."/>
            <person name="Kudrna D."/>
            <person name="Wing R.A."/>
            <person name="Meyers B.C."/>
            <person name="Yi K."/>
            <person name="Kong H."/>
            <person name="Lavrijsen P."/>
            <person name="Sunseri F."/>
            <person name="Falavigna A."/>
            <person name="Ye Y."/>
            <person name="Leebens-Mack J.H."/>
            <person name="Chen G."/>
        </authorList>
    </citation>
    <scope>NUCLEOTIDE SEQUENCE [LARGE SCALE GENOMIC DNA]</scope>
    <source>
        <strain evidence="3">cv. DH0086</strain>
    </source>
</reference>
<organism evidence="2 3">
    <name type="scientific">Asparagus officinalis</name>
    <name type="common">Garden asparagus</name>
    <dbReference type="NCBI Taxonomy" id="4686"/>
    <lineage>
        <taxon>Eukaryota</taxon>
        <taxon>Viridiplantae</taxon>
        <taxon>Streptophyta</taxon>
        <taxon>Embryophyta</taxon>
        <taxon>Tracheophyta</taxon>
        <taxon>Spermatophyta</taxon>
        <taxon>Magnoliopsida</taxon>
        <taxon>Liliopsida</taxon>
        <taxon>Asparagales</taxon>
        <taxon>Asparagaceae</taxon>
        <taxon>Asparagoideae</taxon>
        <taxon>Asparagus</taxon>
    </lineage>
</organism>
<dbReference type="Proteomes" id="UP000243459">
    <property type="component" value="Chromosome 7"/>
</dbReference>
<feature type="region of interest" description="Disordered" evidence="1">
    <location>
        <begin position="65"/>
        <end position="93"/>
    </location>
</feature>
<evidence type="ECO:0000313" key="3">
    <source>
        <dbReference type="Proteomes" id="UP000243459"/>
    </source>
</evidence>
<sequence length="138" mass="15825">MNSSSSRRKLAILAENRIAARCTVRETGATAGRKDWCYIDTKTKKRYRSCIEALRALEEELQQEKSISDAAATSETMAAGAREVEPKNSTWMFSGPDSNELFFKDNDTIESCRMNQKRREKKREKKRHSEEELPVGFV</sequence>
<evidence type="ECO:0000313" key="2">
    <source>
        <dbReference type="EMBL" id="ONK62322.1"/>
    </source>
</evidence>
<dbReference type="AlphaFoldDB" id="A0A5P1E8Z8"/>
<keyword evidence="3" id="KW-1185">Reference proteome</keyword>
<evidence type="ECO:0000256" key="1">
    <source>
        <dbReference type="SAM" id="MobiDB-lite"/>
    </source>
</evidence>
<dbReference type="Gene3D" id="3.30.890.10">
    <property type="entry name" value="Methyl-cpg-binding Protein 2, Chain A"/>
    <property type="match status" value="1"/>
</dbReference>
<gene>
    <name evidence="2" type="ORF">A4U43_C07F2700</name>
</gene>
<protein>
    <submittedName>
        <fullName evidence="2">Uncharacterized protein</fullName>
    </submittedName>
</protein>
<dbReference type="Gramene" id="ONK62322">
    <property type="protein sequence ID" value="ONK62322"/>
    <property type="gene ID" value="A4U43_C07F2700"/>
</dbReference>